<sequence length="433" mass="49748">MKRKHNDRGLINLIGGPWWAINKSLAKILGFDTALWIADVFSKFEYFADKDALDEEGFFFNTQKNIKEDTGLSEDKQTIIIKNLVEKGILEVKKKGLPARNYYKFDILRLSEIIGEEQLEIDNQSPQNQGNQPSQNTGTSKGASPGLINKNKGNKNKEIISFSKEKDNTMSDDIGSTISNSSSDNIILRRRKVSLQEKPKRIPLGIQQIITVWNTSGLRKHNNPETKTYTSCINSIRKLMKGEFFYENTVTNGYQDRKFTKEEIIQAIHNFALAALNPDYEPMGSYKEYLKKLSFPDFLYNSRSNEKSQFIKYLDHSPKLCIDSITLSKDEHPEYTKVLKERFCKEVKGGIGKFNGREQAKFIRASSKIHLFFEANKKLIMSMFIKTPKDRIELVMEALMETYKDKICVGNLCSDYTFDSILPAYLERQAVLK</sequence>
<accession>A0A6H1ZV32</accession>
<feature type="compositionally biased region" description="Low complexity" evidence="1">
    <location>
        <begin position="123"/>
        <end position="139"/>
    </location>
</feature>
<evidence type="ECO:0000313" key="2">
    <source>
        <dbReference type="EMBL" id="QJA51434.1"/>
    </source>
</evidence>
<organism evidence="2">
    <name type="scientific">viral metagenome</name>
    <dbReference type="NCBI Taxonomy" id="1070528"/>
    <lineage>
        <taxon>unclassified sequences</taxon>
        <taxon>metagenomes</taxon>
        <taxon>organismal metagenomes</taxon>
    </lineage>
</organism>
<feature type="region of interest" description="Disordered" evidence="1">
    <location>
        <begin position="123"/>
        <end position="155"/>
    </location>
</feature>
<protein>
    <submittedName>
        <fullName evidence="2">Uncharacterized protein</fullName>
    </submittedName>
</protein>
<name>A0A6H1ZV32_9ZZZZ</name>
<gene>
    <name evidence="2" type="ORF">TM448A02118_0011</name>
</gene>
<dbReference type="EMBL" id="MT144262">
    <property type="protein sequence ID" value="QJA51434.1"/>
    <property type="molecule type" value="Genomic_DNA"/>
</dbReference>
<dbReference type="AlphaFoldDB" id="A0A6H1ZV32"/>
<reference evidence="2" key="1">
    <citation type="submission" date="2020-03" db="EMBL/GenBank/DDBJ databases">
        <title>The deep terrestrial virosphere.</title>
        <authorList>
            <person name="Holmfeldt K."/>
            <person name="Nilsson E."/>
            <person name="Simone D."/>
            <person name="Lopez-Fernandez M."/>
            <person name="Wu X."/>
            <person name="de Brujin I."/>
            <person name="Lundin D."/>
            <person name="Andersson A."/>
            <person name="Bertilsson S."/>
            <person name="Dopson M."/>
        </authorList>
    </citation>
    <scope>NUCLEOTIDE SEQUENCE</scope>
    <source>
        <strain evidence="2">TM448A02118</strain>
    </source>
</reference>
<proteinExistence type="predicted"/>
<evidence type="ECO:0000256" key="1">
    <source>
        <dbReference type="SAM" id="MobiDB-lite"/>
    </source>
</evidence>